<proteinExistence type="predicted"/>
<protein>
    <submittedName>
        <fullName evidence="1">Uncharacterized protein</fullName>
    </submittedName>
</protein>
<gene>
    <name evidence="1" type="ORF">ACFQMN_14625</name>
</gene>
<keyword evidence="2" id="KW-1185">Reference proteome</keyword>
<accession>A0ABW2K8I8</accession>
<organism evidence="1 2">
    <name type="scientific">Halobacillus campisalis</name>
    <dbReference type="NCBI Taxonomy" id="435909"/>
    <lineage>
        <taxon>Bacteria</taxon>
        <taxon>Bacillati</taxon>
        <taxon>Bacillota</taxon>
        <taxon>Bacilli</taxon>
        <taxon>Bacillales</taxon>
        <taxon>Bacillaceae</taxon>
        <taxon>Halobacillus</taxon>
    </lineage>
</organism>
<evidence type="ECO:0000313" key="2">
    <source>
        <dbReference type="Proteomes" id="UP001596494"/>
    </source>
</evidence>
<dbReference type="Proteomes" id="UP001596494">
    <property type="component" value="Unassembled WGS sequence"/>
</dbReference>
<dbReference type="EMBL" id="JBHTBY010000012">
    <property type="protein sequence ID" value="MFC7322107.1"/>
    <property type="molecule type" value="Genomic_DNA"/>
</dbReference>
<sequence length="173" mass="19629">MFSQEVKQRIQRVLNQENEQVSDDYIGRLTKVEVMDLYLQDYGQCISPKEIRRVILDIFGVNLEGISALEKLRISLFSKGQWIAQNKKDLFVVYTGANDKDVKISPTAYFTKETGLIQVPNALNQRLKALGYHQLEDGSWFYAEPDGGSVSLAFKDQTIAAIGEVVMTTFKEI</sequence>
<reference evidence="2" key="1">
    <citation type="journal article" date="2019" name="Int. J. Syst. Evol. Microbiol.">
        <title>The Global Catalogue of Microorganisms (GCM) 10K type strain sequencing project: providing services to taxonomists for standard genome sequencing and annotation.</title>
        <authorList>
            <consortium name="The Broad Institute Genomics Platform"/>
            <consortium name="The Broad Institute Genome Sequencing Center for Infectious Disease"/>
            <person name="Wu L."/>
            <person name="Ma J."/>
        </authorList>
    </citation>
    <scope>NUCLEOTIDE SEQUENCE [LARGE SCALE GENOMIC DNA]</scope>
    <source>
        <strain evidence="2">CCUG 73951</strain>
    </source>
</reference>
<name>A0ABW2K8I8_9BACI</name>
<comment type="caution">
    <text evidence="1">The sequence shown here is derived from an EMBL/GenBank/DDBJ whole genome shotgun (WGS) entry which is preliminary data.</text>
</comment>
<evidence type="ECO:0000313" key="1">
    <source>
        <dbReference type="EMBL" id="MFC7322107.1"/>
    </source>
</evidence>
<dbReference type="RefSeq" id="WP_289216930.1">
    <property type="nucleotide sequence ID" value="NZ_JAPVRC010000010.1"/>
</dbReference>